<protein>
    <recommendedName>
        <fullName evidence="3">TniQ protein</fullName>
    </recommendedName>
</protein>
<reference evidence="1" key="1">
    <citation type="submission" date="2022-08" db="EMBL/GenBank/DDBJ databases">
        <authorList>
            <person name="Tian L."/>
        </authorList>
    </citation>
    <scope>NUCLEOTIDE SEQUENCE</scope>
    <source>
        <strain evidence="1">CM253</strain>
        <plasmid evidence="1">unnamed1</plasmid>
    </source>
</reference>
<evidence type="ECO:0000313" key="2">
    <source>
        <dbReference type="Proteomes" id="UP001057738"/>
    </source>
</evidence>
<name>A0ABY5Q7E7_9ACTN</name>
<dbReference type="GeneID" id="95578631"/>
<accession>A0ABY5Q7E7</accession>
<organism evidence="1 2">
    <name type="scientific">Streptomyces yangpuensis</name>
    <dbReference type="NCBI Taxonomy" id="1648182"/>
    <lineage>
        <taxon>Bacteria</taxon>
        <taxon>Bacillati</taxon>
        <taxon>Actinomycetota</taxon>
        <taxon>Actinomycetes</taxon>
        <taxon>Kitasatosporales</taxon>
        <taxon>Streptomycetaceae</taxon>
        <taxon>Streptomyces</taxon>
    </lineage>
</organism>
<proteinExistence type="predicted"/>
<dbReference type="Proteomes" id="UP001057738">
    <property type="component" value="Plasmid unnamed1"/>
</dbReference>
<geneLocation type="plasmid" evidence="1 2">
    <name>unnamed1</name>
</geneLocation>
<dbReference type="EMBL" id="CP102515">
    <property type="protein sequence ID" value="UUY52366.1"/>
    <property type="molecule type" value="Genomic_DNA"/>
</dbReference>
<sequence length="656" mass="72026">MAYEVIRAEFRTELHARWSVFFDHLRVPWAYEPVTFYDSQGSPRTPAFWLPEQRMWFAAELEAPVWWGRFAMAAEGSDYWGDGWGEQAGRCLPVEVPEEWQGLTLLSEGPFFPDDDPGIDTWGRPDPWDGPWRLHEAKGMLTYCDSPYQWTMCPQCGSFGAEFCGYAERLPCGCLNDGEHSKVAGGSDKRLLAAYRAAQLERWHDDISHATVLWPTVREALVQQPGAAAAAENCVGECQSVAEQMRQELCPPDPGESEELETLCSACPGFVCGQCGEQPAPAAGAPCRTCEPVVLLTENQVRQRINWKVEKLAAATGMQGRRVNGIVNDSIGERSRSGVSLAKLGLALTNVERWLDDPSSMPTGLPTPSSDELGELHGAELRKLLTTYVGPLAGALRDPIPFVQRQLNDWMGVSSRAEAADEQLRDAIIQARAWTEDPASYRAYTHPEPAEPGGLAAPMRTKNALADCSCNLCAAPVVAGELIGRMPNPRNPFKPMAWLCAHCLYDRRAKPRLTDVLLRVFHHSLSGSNATLLNTAEAAVLLAALLTLPPTVNDEHLQEAITELRRGIDAPEPVMQLSYHPADAAVAALHAAAPQESGPGDAAVLAAVAQHLAEWQHNPQNIDRTPYRNRALWRQAVLESTPAPTILSQRGGPFWV</sequence>
<evidence type="ECO:0008006" key="3">
    <source>
        <dbReference type="Google" id="ProtNLM"/>
    </source>
</evidence>
<dbReference type="RefSeq" id="WP_257858109.1">
    <property type="nucleotide sequence ID" value="NZ_CP102515.1"/>
</dbReference>
<keyword evidence="1" id="KW-0614">Plasmid</keyword>
<keyword evidence="2" id="KW-1185">Reference proteome</keyword>
<evidence type="ECO:0000313" key="1">
    <source>
        <dbReference type="EMBL" id="UUY52366.1"/>
    </source>
</evidence>
<gene>
    <name evidence="1" type="ORF">NRK68_34405</name>
</gene>